<dbReference type="InterPro" id="IPR016181">
    <property type="entry name" value="Acyl_CoA_acyltransferase"/>
</dbReference>
<dbReference type="Proteomes" id="UP000001353">
    <property type="component" value="Chromosome"/>
</dbReference>
<dbReference type="Gene3D" id="3.40.630.30">
    <property type="match status" value="1"/>
</dbReference>
<dbReference type="Pfam" id="PF13508">
    <property type="entry name" value="Acetyltransf_7"/>
    <property type="match status" value="1"/>
</dbReference>
<evidence type="ECO:0000313" key="3">
    <source>
        <dbReference type="Proteomes" id="UP000001353"/>
    </source>
</evidence>
<evidence type="ECO:0000313" key="2">
    <source>
        <dbReference type="EMBL" id="AEI93219.1"/>
    </source>
</evidence>
<dbReference type="HOGENOM" id="CLU_013985_21_1_5"/>
<dbReference type="RefSeq" id="WP_013961157.1">
    <property type="nucleotide sequence ID" value="NC_015730.1"/>
</dbReference>
<accession>F7ZCI8</accession>
<protein>
    <submittedName>
        <fullName evidence="2">Acetyltransferase-like protein</fullName>
    </submittedName>
</protein>
<dbReference type="SUPFAM" id="SSF55729">
    <property type="entry name" value="Acyl-CoA N-acyltransferases (Nat)"/>
    <property type="match status" value="1"/>
</dbReference>
<gene>
    <name evidence="2" type="ordered locus">RLO149_c012150</name>
</gene>
<organism evidence="2 3">
    <name type="scientific">Roseobacter litoralis (strain ATCC 49566 / DSM 6996 / JCM 21268 / NBRC 15278 / OCh 149)</name>
    <dbReference type="NCBI Taxonomy" id="391595"/>
    <lineage>
        <taxon>Bacteria</taxon>
        <taxon>Pseudomonadati</taxon>
        <taxon>Pseudomonadota</taxon>
        <taxon>Alphaproteobacteria</taxon>
        <taxon>Rhodobacterales</taxon>
        <taxon>Roseobacteraceae</taxon>
        <taxon>Roseobacter</taxon>
    </lineage>
</organism>
<dbReference type="eggNOG" id="COG0454">
    <property type="taxonomic scope" value="Bacteria"/>
</dbReference>
<name>F7ZCI8_ROSLO</name>
<proteinExistence type="predicted"/>
<evidence type="ECO:0000259" key="1">
    <source>
        <dbReference type="PROSITE" id="PS51186"/>
    </source>
</evidence>
<keyword evidence="3" id="KW-1185">Reference proteome</keyword>
<dbReference type="KEGG" id="rli:RLO149_c012150"/>
<dbReference type="PROSITE" id="PS51186">
    <property type="entry name" value="GNAT"/>
    <property type="match status" value="1"/>
</dbReference>
<dbReference type="STRING" id="391595.RLO149_c012150"/>
<dbReference type="AlphaFoldDB" id="F7ZCI8"/>
<dbReference type="OrthoDB" id="9797417at2"/>
<dbReference type="InterPro" id="IPR000182">
    <property type="entry name" value="GNAT_dom"/>
</dbReference>
<dbReference type="CDD" id="cd04301">
    <property type="entry name" value="NAT_SF"/>
    <property type="match status" value="1"/>
</dbReference>
<dbReference type="GO" id="GO:0016747">
    <property type="term" value="F:acyltransferase activity, transferring groups other than amino-acyl groups"/>
    <property type="evidence" value="ECO:0007669"/>
    <property type="project" value="InterPro"/>
</dbReference>
<sequence>MIEFTISPARSLDAGAVGNILSVSNDLMPWLPRVHSAAEEIKYAGDMIEAGWVKVAKIDNKVVGFIARHESEVYALYVLPEAQDKGIGTALLEDAKGECDKLGLWSYEANGVAAIFYELRGFVSVDRTNGSGNEAGLPDIRFEWTRKAPEFKPARGARKTG</sequence>
<dbReference type="EMBL" id="CP002623">
    <property type="protein sequence ID" value="AEI93219.1"/>
    <property type="molecule type" value="Genomic_DNA"/>
</dbReference>
<reference evidence="2 3" key="1">
    <citation type="journal article" date="2011" name="BMC Genomics">
        <title>Comparative genome analysis and genome-guided physiological analysis of Roseobacter litoralis.</title>
        <authorList>
            <person name="Kalhoefer D."/>
            <person name="Thole S."/>
            <person name="Voget S."/>
            <person name="Lehmann R."/>
            <person name="Liesegang H."/>
            <person name="Wollher A."/>
            <person name="Daniel R."/>
            <person name="Simon M."/>
            <person name="Brinkhoff T."/>
        </authorList>
    </citation>
    <scope>NUCLEOTIDE SEQUENCE [LARGE SCALE GENOMIC DNA]</scope>
    <source>
        <strain evidence="3">ATCC 49566 / DSM 6996 / JCM 21268 / NBRC 15278 / OCh 149</strain>
    </source>
</reference>
<feature type="domain" description="N-acetyltransferase" evidence="1">
    <location>
        <begin position="18"/>
        <end position="147"/>
    </location>
</feature>